<evidence type="ECO:0000313" key="2">
    <source>
        <dbReference type="Proteomes" id="UP001266305"/>
    </source>
</evidence>
<sequence length="55" mass="6152">HGMAFLPSEFSLQSQLLKTHLLHDIPKCLVRMNDSSDQTLTVGQVDLESGVTYYS</sequence>
<organism evidence="1 2">
    <name type="scientific">Saguinus oedipus</name>
    <name type="common">Cotton-top tamarin</name>
    <name type="synonym">Oedipomidas oedipus</name>
    <dbReference type="NCBI Taxonomy" id="9490"/>
    <lineage>
        <taxon>Eukaryota</taxon>
        <taxon>Metazoa</taxon>
        <taxon>Chordata</taxon>
        <taxon>Craniata</taxon>
        <taxon>Vertebrata</taxon>
        <taxon>Euteleostomi</taxon>
        <taxon>Mammalia</taxon>
        <taxon>Eutheria</taxon>
        <taxon>Euarchontoglires</taxon>
        <taxon>Primates</taxon>
        <taxon>Haplorrhini</taxon>
        <taxon>Platyrrhini</taxon>
        <taxon>Cebidae</taxon>
        <taxon>Callitrichinae</taxon>
        <taxon>Saguinus</taxon>
    </lineage>
</organism>
<name>A0ABQ9UBQ8_SAGOE</name>
<dbReference type="Proteomes" id="UP001266305">
    <property type="component" value="Unassembled WGS sequence"/>
</dbReference>
<protein>
    <submittedName>
        <fullName evidence="1">Uncharacterized protein</fullName>
    </submittedName>
</protein>
<accession>A0ABQ9UBQ8</accession>
<keyword evidence="2" id="KW-1185">Reference proteome</keyword>
<dbReference type="EMBL" id="JASSZA010000014">
    <property type="protein sequence ID" value="KAK2094341.1"/>
    <property type="molecule type" value="Genomic_DNA"/>
</dbReference>
<proteinExistence type="predicted"/>
<gene>
    <name evidence="1" type="ORF">P7K49_028079</name>
</gene>
<reference evidence="1 2" key="1">
    <citation type="submission" date="2023-05" db="EMBL/GenBank/DDBJ databases">
        <title>B98-5 Cell Line De Novo Hybrid Assembly: An Optical Mapping Approach.</title>
        <authorList>
            <person name="Kananen K."/>
            <person name="Auerbach J.A."/>
            <person name="Kautto E."/>
            <person name="Blachly J.S."/>
        </authorList>
    </citation>
    <scope>NUCLEOTIDE SEQUENCE [LARGE SCALE GENOMIC DNA]</scope>
    <source>
        <strain evidence="1">B95-8</strain>
        <tissue evidence="1">Cell line</tissue>
    </source>
</reference>
<evidence type="ECO:0000313" key="1">
    <source>
        <dbReference type="EMBL" id="KAK2094341.1"/>
    </source>
</evidence>
<feature type="non-terminal residue" evidence="1">
    <location>
        <position position="1"/>
    </location>
</feature>
<comment type="caution">
    <text evidence="1">The sequence shown here is derived from an EMBL/GenBank/DDBJ whole genome shotgun (WGS) entry which is preliminary data.</text>
</comment>